<dbReference type="Proteomes" id="UP000567099">
    <property type="component" value="Unassembled WGS sequence"/>
</dbReference>
<dbReference type="EMBL" id="JACHEC010000003">
    <property type="protein sequence ID" value="MBB6402130.1"/>
    <property type="molecule type" value="Genomic_DNA"/>
</dbReference>
<dbReference type="Proteomes" id="UP000239462">
    <property type="component" value="Chromosome"/>
</dbReference>
<dbReference type="EMBL" id="CP026606">
    <property type="protein sequence ID" value="AVB75678.1"/>
    <property type="molecule type" value="Genomic_DNA"/>
</dbReference>
<evidence type="ECO:0000313" key="9">
    <source>
        <dbReference type="Proteomes" id="UP000239462"/>
    </source>
</evidence>
<reference evidence="9" key="1">
    <citation type="journal article" date="2018" name="Genome Announc.">
        <title>Complete Genome Sequence of the Methanococcus maripaludis Type Strain JJ (DSM 2067), a Model for Selenoprotein Synthesis in Archaea.</title>
        <authorList>
            <person name="Poehlein A."/>
            <person name="Heym D."/>
            <person name="Quitzke V."/>
            <person name="Fersch J."/>
            <person name="Daniel R."/>
            <person name="Rother M."/>
        </authorList>
    </citation>
    <scope>NUCLEOTIDE SEQUENCE [LARGE SCALE GENOMIC DNA]</scope>
    <source>
        <strain evidence="9">DSM 2067</strain>
    </source>
</reference>
<evidence type="ECO:0000313" key="4">
    <source>
        <dbReference type="EMBL" id="MBA2860561.1"/>
    </source>
</evidence>
<evidence type="ECO:0000313" key="3">
    <source>
        <dbReference type="EMBL" id="MBA2853801.1"/>
    </source>
</evidence>
<dbReference type="EMBL" id="JACDUO010000001">
    <property type="protein sequence ID" value="MBA2864094.1"/>
    <property type="molecule type" value="Genomic_DNA"/>
</dbReference>
<dbReference type="EMBL" id="JACDUM010000003">
    <property type="protein sequence ID" value="MBA2860561.1"/>
    <property type="molecule type" value="Genomic_DNA"/>
</dbReference>
<reference evidence="1" key="2">
    <citation type="submission" date="2018-02" db="EMBL/GenBank/DDBJ databases">
        <title>Complete genome sequence of the Methanococcus maripaludis type strain JJ (DSM 2067), a model for selenoprotein synthesis in Archaea.</title>
        <authorList>
            <person name="Poehlein A."/>
            <person name="Heym D."/>
            <person name="Quitzke V."/>
            <person name="Fersch J."/>
            <person name="Daniel R."/>
            <person name="Rother M."/>
        </authorList>
    </citation>
    <scope>NUCLEOTIDE SEQUENCE [LARGE SCALE GENOMIC DNA]</scope>
    <source>
        <strain evidence="1">DSM 2067</strain>
    </source>
</reference>
<accession>A0A2L1C8H1</accession>
<evidence type="ECO:0000313" key="14">
    <source>
        <dbReference type="Proteomes" id="UP000568063"/>
    </source>
</evidence>
<evidence type="ECO:0000313" key="16">
    <source>
        <dbReference type="Proteomes" id="UP000590564"/>
    </source>
</evidence>
<gene>
    <name evidence="2" type="ORF">HNP87_001792</name>
    <name evidence="3" type="ORF">HNP89_001777</name>
    <name evidence="4" type="ORF">HNP91_001392</name>
    <name evidence="7" type="ORF">HNP92_001452</name>
    <name evidence="5" type="ORF">HNP94_001094</name>
    <name evidence="6" type="ORF">HNP95_001683</name>
    <name evidence="8" type="ORF">HNP96_001061</name>
    <name evidence="1" type="ORF">MMJJ_02600</name>
</gene>
<dbReference type="EMBL" id="JACHED010000002">
    <property type="protein sequence ID" value="MBB6497020.1"/>
    <property type="molecule type" value="Genomic_DNA"/>
</dbReference>
<evidence type="ECO:0000313" key="8">
    <source>
        <dbReference type="EMBL" id="MBB6497020.1"/>
    </source>
</evidence>
<dbReference type="RefSeq" id="WP_104837340.1">
    <property type="nucleotide sequence ID" value="NZ_CP026606.1"/>
</dbReference>
<dbReference type="KEGG" id="mmad:MMJJ_02600"/>
<organism evidence="1 9">
    <name type="scientific">Methanococcus maripaludis</name>
    <name type="common">Methanococcus deltae</name>
    <dbReference type="NCBI Taxonomy" id="39152"/>
    <lineage>
        <taxon>Archaea</taxon>
        <taxon>Methanobacteriati</taxon>
        <taxon>Methanobacteriota</taxon>
        <taxon>Methanomada group</taxon>
        <taxon>Methanococci</taxon>
        <taxon>Methanococcales</taxon>
        <taxon>Methanococcaceae</taxon>
        <taxon>Methanococcus</taxon>
    </lineage>
</organism>
<dbReference type="EMBL" id="JACDUK010000004">
    <property type="protein sequence ID" value="MBA2853801.1"/>
    <property type="molecule type" value="Genomic_DNA"/>
</dbReference>
<evidence type="ECO:0000313" key="7">
    <source>
        <dbReference type="EMBL" id="MBB6402130.1"/>
    </source>
</evidence>
<dbReference type="Proteomes" id="UP000536195">
    <property type="component" value="Unassembled WGS sequence"/>
</dbReference>
<dbReference type="Proteomes" id="UP000522365">
    <property type="component" value="Unassembled WGS sequence"/>
</dbReference>
<evidence type="ECO:0000313" key="1">
    <source>
        <dbReference type="EMBL" id="AVB75678.1"/>
    </source>
</evidence>
<protein>
    <submittedName>
        <fullName evidence="1">Uncharacterized protein</fullName>
    </submittedName>
</protein>
<evidence type="ECO:0000313" key="10">
    <source>
        <dbReference type="Proteomes" id="UP000522365"/>
    </source>
</evidence>
<dbReference type="GeneID" id="36101355"/>
<dbReference type="Proteomes" id="UP000590564">
    <property type="component" value="Unassembled WGS sequence"/>
</dbReference>
<dbReference type="EMBL" id="JACDUP010000003">
    <property type="protein sequence ID" value="MBA2869487.1"/>
    <property type="molecule type" value="Genomic_DNA"/>
</dbReference>
<name>A0A2L1C8H1_METMI</name>
<reference evidence="10 12" key="3">
    <citation type="submission" date="2020-07" db="EMBL/GenBank/DDBJ databases">
        <title>Genomic Encyclopedia of Type Strains, Phase IV (KMG-V): Genome sequencing to study the core and pangenomes of soil and plant-associated prokaryotes.</title>
        <authorList>
            <person name="Whitman W."/>
        </authorList>
    </citation>
    <scope>NUCLEOTIDE SEQUENCE [LARGE SCALE GENOMIC DNA]</scope>
    <source>
        <strain evidence="2 12">A4</strain>
        <strain evidence="7 11">C11</strain>
        <strain evidence="5 13">C13</strain>
        <strain evidence="6 15">C14</strain>
        <strain evidence="4 14">C9</strain>
        <strain evidence="8 16">D1</strain>
        <strain evidence="3 10">S1</strain>
    </source>
</reference>
<dbReference type="AlphaFoldDB" id="A0A2L1C8H1"/>
<evidence type="ECO:0000313" key="11">
    <source>
        <dbReference type="Proteomes" id="UP000536195"/>
    </source>
</evidence>
<dbReference type="EMBL" id="JACDUI010000003">
    <property type="protein sequence ID" value="MBA2841243.1"/>
    <property type="molecule type" value="Genomic_DNA"/>
</dbReference>
<evidence type="ECO:0000313" key="15">
    <source>
        <dbReference type="Proteomes" id="UP000571751"/>
    </source>
</evidence>
<sequence length="178" mass="21050">MVSQDDILYEFYNNDGILSTEQLKELSGISKEESIRSISKSMNSLIQKKLIGKVKGPKNSTIYFLTNPYYFLCDDNERIKHEKTHCLNVIKKVMEHHDECKIFEKHDMIILKFSATYQIRNHLKLIKSIIEMFGNCLKYVLHDNYILVTGKTHLEIDMFNINHFLKEEKEINFKNTIK</sequence>
<dbReference type="Proteomes" id="UP000568063">
    <property type="component" value="Unassembled WGS sequence"/>
</dbReference>
<evidence type="ECO:0000313" key="13">
    <source>
        <dbReference type="Proteomes" id="UP000567099"/>
    </source>
</evidence>
<dbReference type="Proteomes" id="UP000571751">
    <property type="component" value="Unassembled WGS sequence"/>
</dbReference>
<dbReference type="Proteomes" id="UP000563838">
    <property type="component" value="Unassembled WGS sequence"/>
</dbReference>
<evidence type="ECO:0000313" key="6">
    <source>
        <dbReference type="EMBL" id="MBA2869487.1"/>
    </source>
</evidence>
<proteinExistence type="predicted"/>
<evidence type="ECO:0000313" key="2">
    <source>
        <dbReference type="EMBL" id="MBA2841243.1"/>
    </source>
</evidence>
<evidence type="ECO:0000313" key="5">
    <source>
        <dbReference type="EMBL" id="MBA2864094.1"/>
    </source>
</evidence>
<evidence type="ECO:0000313" key="12">
    <source>
        <dbReference type="Proteomes" id="UP000563838"/>
    </source>
</evidence>